<dbReference type="InterPro" id="IPR000276">
    <property type="entry name" value="GPCR_Rhodpsn"/>
</dbReference>
<evidence type="ECO:0000313" key="11">
    <source>
        <dbReference type="EMBL" id="CAF1299876.1"/>
    </source>
</evidence>
<dbReference type="PANTHER" id="PTHR24243:SF230">
    <property type="entry name" value="G-PROTEIN COUPLED RECEPTORS FAMILY 1 PROFILE DOMAIN-CONTAINING PROTEIN"/>
    <property type="match status" value="1"/>
</dbReference>
<keyword evidence="4" id="KW-0297">G-protein coupled receptor</keyword>
<dbReference type="PANTHER" id="PTHR24243">
    <property type="entry name" value="G-PROTEIN COUPLED RECEPTOR"/>
    <property type="match status" value="1"/>
</dbReference>
<evidence type="ECO:0000256" key="8">
    <source>
        <dbReference type="SAM" id="Phobius"/>
    </source>
</evidence>
<organism evidence="10 13">
    <name type="scientific">Adineta ricciae</name>
    <name type="common">Rotifer</name>
    <dbReference type="NCBI Taxonomy" id="249248"/>
    <lineage>
        <taxon>Eukaryota</taxon>
        <taxon>Metazoa</taxon>
        <taxon>Spiralia</taxon>
        <taxon>Gnathifera</taxon>
        <taxon>Rotifera</taxon>
        <taxon>Eurotatoria</taxon>
        <taxon>Bdelloidea</taxon>
        <taxon>Adinetida</taxon>
        <taxon>Adinetidae</taxon>
        <taxon>Adineta</taxon>
    </lineage>
</organism>
<evidence type="ECO:0000256" key="3">
    <source>
        <dbReference type="ARBA" id="ARBA00022989"/>
    </source>
</evidence>
<feature type="transmembrane region" description="Helical" evidence="8">
    <location>
        <begin position="292"/>
        <end position="314"/>
    </location>
</feature>
<dbReference type="Proteomes" id="UP000663828">
    <property type="component" value="Unassembled WGS sequence"/>
</dbReference>
<reference evidence="10" key="1">
    <citation type="submission" date="2021-02" db="EMBL/GenBank/DDBJ databases">
        <authorList>
            <person name="Nowell W R."/>
        </authorList>
    </citation>
    <scope>NUCLEOTIDE SEQUENCE</scope>
</reference>
<evidence type="ECO:0000313" key="13">
    <source>
        <dbReference type="Proteomes" id="UP000663852"/>
    </source>
</evidence>
<feature type="transmembrane region" description="Helical" evidence="8">
    <location>
        <begin position="183"/>
        <end position="205"/>
    </location>
</feature>
<dbReference type="GO" id="GO:0004930">
    <property type="term" value="F:G protein-coupled receptor activity"/>
    <property type="evidence" value="ECO:0007669"/>
    <property type="project" value="UniProtKB-KW"/>
</dbReference>
<dbReference type="Gene3D" id="1.20.1070.10">
    <property type="entry name" value="Rhodopsin 7-helix transmembrane proteins"/>
    <property type="match status" value="1"/>
</dbReference>
<feature type="transmembrane region" description="Helical" evidence="8">
    <location>
        <begin position="248"/>
        <end position="272"/>
    </location>
</feature>
<keyword evidence="6" id="KW-0675">Receptor</keyword>
<evidence type="ECO:0000256" key="1">
    <source>
        <dbReference type="ARBA" id="ARBA00004141"/>
    </source>
</evidence>
<comment type="caution">
    <text evidence="10">The sequence shown here is derived from an EMBL/GenBank/DDBJ whole genome shotgun (WGS) entry which is preliminary data.</text>
</comment>
<dbReference type="Pfam" id="PF00001">
    <property type="entry name" value="7tm_1"/>
    <property type="match status" value="1"/>
</dbReference>
<evidence type="ECO:0000256" key="6">
    <source>
        <dbReference type="ARBA" id="ARBA00023170"/>
    </source>
</evidence>
<accession>A0A814Z6S8</accession>
<evidence type="ECO:0000256" key="5">
    <source>
        <dbReference type="ARBA" id="ARBA00023136"/>
    </source>
</evidence>
<gene>
    <name evidence="10" type="ORF">EDS130_LOCUS27344</name>
    <name evidence="11" type="ORF">XAT740_LOCUS28802</name>
</gene>
<proteinExistence type="predicted"/>
<dbReference type="GO" id="GO:0005886">
    <property type="term" value="C:plasma membrane"/>
    <property type="evidence" value="ECO:0007669"/>
    <property type="project" value="TreeGrafter"/>
</dbReference>
<evidence type="ECO:0000313" key="10">
    <source>
        <dbReference type="EMBL" id="CAF1238780.1"/>
    </source>
</evidence>
<feature type="transmembrane region" description="Helical" evidence="8">
    <location>
        <begin position="141"/>
        <end position="163"/>
    </location>
</feature>
<dbReference type="OrthoDB" id="10403811at2759"/>
<dbReference type="EMBL" id="CAJNOR010002477">
    <property type="protein sequence ID" value="CAF1299876.1"/>
    <property type="molecule type" value="Genomic_DNA"/>
</dbReference>
<evidence type="ECO:0000256" key="2">
    <source>
        <dbReference type="ARBA" id="ARBA00022692"/>
    </source>
</evidence>
<name>A0A814Z6S8_ADIRI</name>
<dbReference type="AlphaFoldDB" id="A0A814Z6S8"/>
<evidence type="ECO:0000256" key="4">
    <source>
        <dbReference type="ARBA" id="ARBA00023040"/>
    </source>
</evidence>
<protein>
    <recommendedName>
        <fullName evidence="9">G-protein coupled receptors family 1 profile domain-containing protein</fullName>
    </recommendedName>
</protein>
<evidence type="ECO:0000313" key="12">
    <source>
        <dbReference type="Proteomes" id="UP000663828"/>
    </source>
</evidence>
<feature type="transmembrane region" description="Helical" evidence="8">
    <location>
        <begin position="57"/>
        <end position="78"/>
    </location>
</feature>
<dbReference type="SUPFAM" id="SSF81321">
    <property type="entry name" value="Family A G protein-coupled receptor-like"/>
    <property type="match status" value="1"/>
</dbReference>
<keyword evidence="2 8" id="KW-0812">Transmembrane</keyword>
<dbReference type="PROSITE" id="PS50262">
    <property type="entry name" value="G_PROTEIN_RECEP_F1_2"/>
    <property type="match status" value="1"/>
</dbReference>
<keyword evidence="7" id="KW-0807">Transducer</keyword>
<dbReference type="InterPro" id="IPR017452">
    <property type="entry name" value="GPCR_Rhodpsn_7TM"/>
</dbReference>
<comment type="subcellular location">
    <subcellularLocation>
        <location evidence="1">Membrane</location>
        <topology evidence="1">Multi-pass membrane protein</topology>
    </subcellularLocation>
</comment>
<sequence length="334" mass="38506">MSSSSIDADIATILNNATNQINRYISLVVFIFGIIGNILNIFVFLHRTLRSNSCSLLFLTASIGNIITIISGLITRMLSGWSADLTNTIDWLCKLRIVVLWTSRTFVMWILMLTTIDRWLSSSIHVHYRQKTTLKNAYRGIFLVLLFSIILNIDLLYCYQANLLNTPLKCYSKTEICRLITDFTYALIIYTIPLISMTLFGLAIIKTIRQMHHRRVQPIVTTETPNGLQTVNIPIDNLKQKKKIDRRLLRMHLIQVFILCTLNLPAAIQRLYSTLTINNDKSLIQLSIENLLFNVVIHLNYISSGITFYIFTLYGGKLFRNAFWDLMKNILFIK</sequence>
<evidence type="ECO:0000259" key="9">
    <source>
        <dbReference type="PROSITE" id="PS50262"/>
    </source>
</evidence>
<feature type="transmembrane region" description="Helical" evidence="8">
    <location>
        <begin position="24"/>
        <end position="45"/>
    </location>
</feature>
<dbReference type="Proteomes" id="UP000663852">
    <property type="component" value="Unassembled WGS sequence"/>
</dbReference>
<feature type="domain" description="G-protein coupled receptors family 1 profile" evidence="9">
    <location>
        <begin position="36"/>
        <end position="311"/>
    </location>
</feature>
<keyword evidence="3 8" id="KW-1133">Transmembrane helix</keyword>
<dbReference type="EMBL" id="CAJNOJ010000171">
    <property type="protein sequence ID" value="CAF1238780.1"/>
    <property type="molecule type" value="Genomic_DNA"/>
</dbReference>
<keyword evidence="5 8" id="KW-0472">Membrane</keyword>
<evidence type="ECO:0000256" key="7">
    <source>
        <dbReference type="ARBA" id="ARBA00023224"/>
    </source>
</evidence>
<keyword evidence="12" id="KW-1185">Reference proteome</keyword>
<feature type="transmembrane region" description="Helical" evidence="8">
    <location>
        <begin position="98"/>
        <end position="120"/>
    </location>
</feature>